<keyword evidence="8 9" id="KW-0472">Membrane</keyword>
<feature type="transmembrane region" description="Helical" evidence="9">
    <location>
        <begin position="110"/>
        <end position="135"/>
    </location>
</feature>
<keyword evidence="3 9" id="KW-0813">Transport</keyword>
<dbReference type="GO" id="GO:0055085">
    <property type="term" value="P:transmembrane transport"/>
    <property type="evidence" value="ECO:0007669"/>
    <property type="project" value="InterPro"/>
</dbReference>
<dbReference type="InterPro" id="IPR050901">
    <property type="entry name" value="BP-dep_ABC_trans_perm"/>
</dbReference>
<sequence length="281" mass="31819">MEERRYIKPRTNIILNIIAVIVGAIFLFPLYWVIISSFKSDAEIFRNPPTFFPEQLTLSAYAAQITGEYSIFKGFFNSCFISFSVLVITLLFAVPSAYGLARYRIKGKKLFIQSFLITQMLPATLLLTPMFIIFGRFRILNTYLSPILADCTISIPFVVIILRTYFLSIPKELEDSARVDGCNTFQAFIRIILPVSYPGIIMAAVFSFLFAWGDLIFALTFMNEQSMRPMTAGIYNFMGQYGLAWNKIMAFGTLTIIPVVAIFIFMQKYIIGGLTSGAVKE</sequence>
<dbReference type="PROSITE" id="PS50928">
    <property type="entry name" value="ABC_TM1"/>
    <property type="match status" value="1"/>
</dbReference>
<name>A0A0B5QAJ7_CLOBE</name>
<feature type="transmembrane region" description="Helical" evidence="9">
    <location>
        <begin position="75"/>
        <end position="98"/>
    </location>
</feature>
<dbReference type="Gene3D" id="1.10.3720.10">
    <property type="entry name" value="MetI-like"/>
    <property type="match status" value="1"/>
</dbReference>
<feature type="transmembrane region" description="Helical" evidence="9">
    <location>
        <begin position="147"/>
        <end position="166"/>
    </location>
</feature>
<reference evidence="14" key="1">
    <citation type="submission" date="2014-12" db="EMBL/GenBank/DDBJ databases">
        <title>Genome sequence of Clostridium beijerinckii strain 59B.</title>
        <authorList>
            <person name="Little G.T."/>
            <person name="Minton N.P."/>
        </authorList>
    </citation>
    <scope>NUCLEOTIDE SEQUENCE [LARGE SCALE GENOMIC DNA]</scope>
    <source>
        <strain evidence="14">59B</strain>
    </source>
</reference>
<evidence type="ECO:0000313" key="14">
    <source>
        <dbReference type="Proteomes" id="UP000031866"/>
    </source>
</evidence>
<keyword evidence="5 12" id="KW-0762">Sugar transport</keyword>
<dbReference type="Proteomes" id="UP000190959">
    <property type="component" value="Unassembled WGS sequence"/>
</dbReference>
<comment type="subcellular location">
    <subcellularLocation>
        <location evidence="1 9">Cell membrane</location>
        <topology evidence="1 9">Multi-pass membrane protein</topology>
    </subcellularLocation>
</comment>
<feature type="transmembrane region" description="Helical" evidence="9">
    <location>
        <begin position="248"/>
        <end position="266"/>
    </location>
</feature>
<evidence type="ECO:0000256" key="4">
    <source>
        <dbReference type="ARBA" id="ARBA00022475"/>
    </source>
</evidence>
<evidence type="ECO:0000256" key="5">
    <source>
        <dbReference type="ARBA" id="ARBA00022597"/>
    </source>
</evidence>
<dbReference type="CDD" id="cd06261">
    <property type="entry name" value="TM_PBP2"/>
    <property type="match status" value="1"/>
</dbReference>
<gene>
    <name evidence="13" type="ORF">CBEIBR21_09100</name>
    <name evidence="12" type="ORF">DFH45_004421</name>
    <name evidence="11" type="ORF">LF65_02661</name>
</gene>
<reference evidence="12" key="4">
    <citation type="submission" date="2020-05" db="EMBL/GenBank/DDBJ databases">
        <title>Genomic insights into acetone-butanol-ethanol (ABE) fermentation by sequencing solventogenic clostridia strains.</title>
        <authorList>
            <person name="Brown S."/>
        </authorList>
    </citation>
    <scope>NUCLEOTIDE SEQUENCE</scope>
    <source>
        <strain evidence="12">DJ126</strain>
    </source>
</reference>
<dbReference type="Proteomes" id="UP000031866">
    <property type="component" value="Chromosome"/>
</dbReference>
<dbReference type="RefSeq" id="WP_017210698.1">
    <property type="nucleotide sequence ID" value="NZ_BKAK01000025.1"/>
</dbReference>
<dbReference type="PANTHER" id="PTHR32243:SF50">
    <property type="entry name" value="MALTOSE_MALTODEXTRIN TRANSPORT SYSTEM PERMEASE PROTEIN MALG"/>
    <property type="match status" value="1"/>
</dbReference>
<dbReference type="GO" id="GO:0005886">
    <property type="term" value="C:plasma membrane"/>
    <property type="evidence" value="ECO:0007669"/>
    <property type="project" value="UniProtKB-SubCell"/>
</dbReference>
<reference evidence="13 15" key="3">
    <citation type="submission" date="2017-02" db="EMBL/GenBank/DDBJ databases">
        <title>Genome sequence of Clostridium beijerinckii Br21.</title>
        <authorList>
            <person name="Fonseca B.C."/>
            <person name="Guazzaroni M.E."/>
            <person name="Riano-Pachon D.M."/>
            <person name="Reginatto V."/>
        </authorList>
    </citation>
    <scope>NUCLEOTIDE SEQUENCE [LARGE SCALE GENOMIC DNA]</scope>
    <source>
        <strain evidence="13 15">Br21</strain>
    </source>
</reference>
<feature type="transmembrane region" description="Helical" evidence="9">
    <location>
        <begin position="12"/>
        <end position="34"/>
    </location>
</feature>
<dbReference type="GeneID" id="66345736"/>
<evidence type="ECO:0000256" key="1">
    <source>
        <dbReference type="ARBA" id="ARBA00004651"/>
    </source>
</evidence>
<keyword evidence="4" id="KW-1003">Cell membrane</keyword>
<evidence type="ECO:0000259" key="10">
    <source>
        <dbReference type="PROSITE" id="PS50928"/>
    </source>
</evidence>
<accession>A0A0B5QAJ7</accession>
<dbReference type="InterPro" id="IPR000515">
    <property type="entry name" value="MetI-like"/>
</dbReference>
<dbReference type="STRING" id="1520.LF65_02661"/>
<evidence type="ECO:0000313" key="15">
    <source>
        <dbReference type="Proteomes" id="UP000190959"/>
    </source>
</evidence>
<comment type="similarity">
    <text evidence="2">Belongs to the binding-protein-dependent transport system permease family. MalFG subfamily.</text>
</comment>
<evidence type="ECO:0000313" key="12">
    <source>
        <dbReference type="EMBL" id="NRV11458.1"/>
    </source>
</evidence>
<dbReference type="EMBL" id="JABSXK010000001">
    <property type="protein sequence ID" value="NRV11458.1"/>
    <property type="molecule type" value="Genomic_DNA"/>
</dbReference>
<evidence type="ECO:0000256" key="2">
    <source>
        <dbReference type="ARBA" id="ARBA00009047"/>
    </source>
</evidence>
<keyword evidence="6 9" id="KW-0812">Transmembrane</keyword>
<protein>
    <submittedName>
        <fullName evidence="11">ABC transporter permease</fullName>
    </submittedName>
    <submittedName>
        <fullName evidence="12">Multiple sugar transport system permease protein</fullName>
    </submittedName>
</protein>
<evidence type="ECO:0000256" key="9">
    <source>
        <dbReference type="RuleBase" id="RU363032"/>
    </source>
</evidence>
<dbReference type="EMBL" id="CP010086">
    <property type="protein sequence ID" value="AJG99234.1"/>
    <property type="molecule type" value="Genomic_DNA"/>
</dbReference>
<reference evidence="11" key="2">
    <citation type="submission" date="2016-02" db="EMBL/GenBank/DDBJ databases">
        <title>Genome sequence of Clostridium beijerinckii strain 59B.</title>
        <authorList>
            <person name="Little G.T."/>
            <person name="Minton N.P."/>
        </authorList>
    </citation>
    <scope>NUCLEOTIDE SEQUENCE</scope>
    <source>
        <strain evidence="11">NCIMB 14988</strain>
    </source>
</reference>
<evidence type="ECO:0000256" key="7">
    <source>
        <dbReference type="ARBA" id="ARBA00022989"/>
    </source>
</evidence>
<feature type="transmembrane region" description="Helical" evidence="9">
    <location>
        <begin position="187"/>
        <end position="212"/>
    </location>
</feature>
<evidence type="ECO:0000256" key="8">
    <source>
        <dbReference type="ARBA" id="ARBA00023136"/>
    </source>
</evidence>
<dbReference type="EMBL" id="MWMH01000003">
    <property type="protein sequence ID" value="OOP73183.1"/>
    <property type="molecule type" value="Genomic_DNA"/>
</dbReference>
<dbReference type="Proteomes" id="UP000821656">
    <property type="component" value="Unassembled WGS sequence"/>
</dbReference>
<dbReference type="SUPFAM" id="SSF161098">
    <property type="entry name" value="MetI-like"/>
    <property type="match status" value="1"/>
</dbReference>
<evidence type="ECO:0000256" key="6">
    <source>
        <dbReference type="ARBA" id="ARBA00022692"/>
    </source>
</evidence>
<dbReference type="PANTHER" id="PTHR32243">
    <property type="entry name" value="MALTOSE TRANSPORT SYSTEM PERMEASE-RELATED"/>
    <property type="match status" value="1"/>
</dbReference>
<feature type="domain" description="ABC transmembrane type-1" evidence="10">
    <location>
        <begin position="75"/>
        <end position="266"/>
    </location>
</feature>
<evidence type="ECO:0000313" key="11">
    <source>
        <dbReference type="EMBL" id="AJG99234.1"/>
    </source>
</evidence>
<keyword evidence="7 9" id="KW-1133">Transmembrane helix</keyword>
<proteinExistence type="inferred from homology"/>
<organism evidence="11 14">
    <name type="scientific">Clostridium beijerinckii</name>
    <name type="common">Clostridium MP</name>
    <dbReference type="NCBI Taxonomy" id="1520"/>
    <lineage>
        <taxon>Bacteria</taxon>
        <taxon>Bacillati</taxon>
        <taxon>Bacillota</taxon>
        <taxon>Clostridia</taxon>
        <taxon>Eubacteriales</taxon>
        <taxon>Clostridiaceae</taxon>
        <taxon>Clostridium</taxon>
    </lineage>
</organism>
<dbReference type="InterPro" id="IPR035906">
    <property type="entry name" value="MetI-like_sf"/>
</dbReference>
<evidence type="ECO:0000256" key="3">
    <source>
        <dbReference type="ARBA" id="ARBA00022448"/>
    </source>
</evidence>
<dbReference type="Pfam" id="PF00528">
    <property type="entry name" value="BPD_transp_1"/>
    <property type="match status" value="1"/>
</dbReference>
<dbReference type="KEGG" id="cbei:LF65_02661"/>
<evidence type="ECO:0000313" key="13">
    <source>
        <dbReference type="EMBL" id="OOP73183.1"/>
    </source>
</evidence>
<dbReference type="OrthoDB" id="9794684at2"/>
<dbReference type="AlphaFoldDB" id="A0A0B5QAJ7"/>